<dbReference type="RefSeq" id="XP_075081974.1">
    <property type="nucleotide sequence ID" value="XM_075225873.1"/>
</dbReference>
<gene>
    <name evidence="2" type="primary">LOC142166477</name>
</gene>
<reference evidence="1" key="1">
    <citation type="journal article" date="2014" name="Nat. Commun.">
        <title>The tobacco genome sequence and its comparison with those of tomato and potato.</title>
        <authorList>
            <person name="Sierro N."/>
            <person name="Battey J.N."/>
            <person name="Ouadi S."/>
            <person name="Bakaher N."/>
            <person name="Bovet L."/>
            <person name="Willig A."/>
            <person name="Goepfert S."/>
            <person name="Peitsch M.C."/>
            <person name="Ivanov N.V."/>
        </authorList>
    </citation>
    <scope>NUCLEOTIDE SEQUENCE [LARGE SCALE GENOMIC DNA]</scope>
</reference>
<accession>A0AC58SAI2</accession>
<dbReference type="Proteomes" id="UP000790787">
    <property type="component" value="Chromosome 11"/>
</dbReference>
<evidence type="ECO:0000313" key="1">
    <source>
        <dbReference type="Proteomes" id="UP000790787"/>
    </source>
</evidence>
<keyword evidence="1" id="KW-1185">Reference proteome</keyword>
<organism evidence="1 2">
    <name type="scientific">Nicotiana tabacum</name>
    <name type="common">Common tobacco</name>
    <dbReference type="NCBI Taxonomy" id="4097"/>
    <lineage>
        <taxon>Eukaryota</taxon>
        <taxon>Viridiplantae</taxon>
        <taxon>Streptophyta</taxon>
        <taxon>Embryophyta</taxon>
        <taxon>Tracheophyta</taxon>
        <taxon>Spermatophyta</taxon>
        <taxon>Magnoliopsida</taxon>
        <taxon>eudicotyledons</taxon>
        <taxon>Gunneridae</taxon>
        <taxon>Pentapetalae</taxon>
        <taxon>asterids</taxon>
        <taxon>lamiids</taxon>
        <taxon>Solanales</taxon>
        <taxon>Solanaceae</taxon>
        <taxon>Nicotianoideae</taxon>
        <taxon>Nicotianeae</taxon>
        <taxon>Nicotiana</taxon>
    </lineage>
</organism>
<name>A0AC58SAI2_TOBAC</name>
<reference evidence="2" key="2">
    <citation type="submission" date="2025-08" db="UniProtKB">
        <authorList>
            <consortium name="RefSeq"/>
        </authorList>
    </citation>
    <scope>IDENTIFICATION</scope>
    <source>
        <tissue evidence="2">Leaf</tissue>
    </source>
</reference>
<proteinExistence type="predicted"/>
<protein>
    <submittedName>
        <fullName evidence="2">TPD1 protein homolog 1-like</fullName>
    </submittedName>
</protein>
<evidence type="ECO:0000313" key="2">
    <source>
        <dbReference type="RefSeq" id="XP_075081974.1"/>
    </source>
</evidence>
<sequence length="199" mass="21389">MKSLFLVYMVLLLVSFSVMHINHALEQAEKGGAIQERALIPRQKYTVTSARKLLRLPDIGDGDGDGTGDDGDDNDNGDSGDDGDDQGDGSENRIGPSSCSKDSIQVNQGDTAPLPNGIPTYTVIIENACYSGGSCTVSNIHLSCGWFSSARLINPRIFRRLSYNDCLVNDGEPLSPGQSLTFQYANTFKYPLSVSSIAC</sequence>